<organism evidence="1 2">
    <name type="scientific">Mediterraneibacter gnavus</name>
    <name type="common">Ruminococcus gnavus</name>
    <dbReference type="NCBI Taxonomy" id="33038"/>
    <lineage>
        <taxon>Bacteria</taxon>
        <taxon>Bacillati</taxon>
        <taxon>Bacillota</taxon>
        <taxon>Clostridia</taxon>
        <taxon>Lachnospirales</taxon>
        <taxon>Lachnospiraceae</taxon>
        <taxon>Mediterraneibacter</taxon>
    </lineage>
</organism>
<protein>
    <submittedName>
        <fullName evidence="1">Antirestriction protein ArdA</fullName>
    </submittedName>
</protein>
<evidence type="ECO:0000313" key="1">
    <source>
        <dbReference type="EMBL" id="MDB8689076.1"/>
    </source>
</evidence>
<dbReference type="EMBL" id="JAQMLA010000219">
    <property type="protein sequence ID" value="MDB8689076.1"/>
    <property type="molecule type" value="Genomic_DNA"/>
</dbReference>
<name>A0AAW6DQS7_MEDGN</name>
<evidence type="ECO:0000313" key="2">
    <source>
        <dbReference type="Proteomes" id="UP001212160"/>
    </source>
</evidence>
<reference evidence="1" key="1">
    <citation type="submission" date="2023-01" db="EMBL/GenBank/DDBJ databases">
        <title>Human gut microbiome strain richness.</title>
        <authorList>
            <person name="Chen-Liaw A."/>
        </authorList>
    </citation>
    <scope>NUCLEOTIDE SEQUENCE</scope>
    <source>
        <strain evidence="1">RTP21484st1_H11_RTP21484_190118</strain>
    </source>
</reference>
<dbReference type="Proteomes" id="UP001212160">
    <property type="component" value="Unassembled WGS sequence"/>
</dbReference>
<dbReference type="InterPro" id="IPR041893">
    <property type="entry name" value="ArdA_dom3"/>
</dbReference>
<comment type="caution">
    <text evidence="1">The sequence shown here is derived from an EMBL/GenBank/DDBJ whole genome shotgun (WGS) entry which is preliminary data.</text>
</comment>
<dbReference type="AlphaFoldDB" id="A0AAW6DQS7"/>
<proteinExistence type="predicted"/>
<sequence length="40" mass="4630">MLGEIPASLQYYIDYEAYGRDLDIRGTFIETRTGICELGW</sequence>
<accession>A0AAW6DQS7</accession>
<dbReference type="InterPro" id="IPR009899">
    <property type="entry name" value="ArdA"/>
</dbReference>
<dbReference type="Gene3D" id="1.10.10.1190">
    <property type="entry name" value="Antirestriction protein ArdA, domain 3"/>
    <property type="match status" value="1"/>
</dbReference>
<dbReference type="Pfam" id="PF07275">
    <property type="entry name" value="ArdA"/>
    <property type="match status" value="1"/>
</dbReference>
<gene>
    <name evidence="1" type="ORF">PNW85_21045</name>
</gene>